<dbReference type="HOGENOM" id="CLU_138299_0_0_1"/>
<feature type="non-terminal residue" evidence="1">
    <location>
        <position position="139"/>
    </location>
</feature>
<dbReference type="Proteomes" id="UP000054279">
    <property type="component" value="Unassembled WGS sequence"/>
</dbReference>
<evidence type="ECO:0000313" key="1">
    <source>
        <dbReference type="EMBL" id="KIJ44693.1"/>
    </source>
</evidence>
<name>A0A0C9UNX6_SPHS4</name>
<reference evidence="1 2" key="1">
    <citation type="submission" date="2014-06" db="EMBL/GenBank/DDBJ databases">
        <title>Evolutionary Origins and Diversification of the Mycorrhizal Mutualists.</title>
        <authorList>
            <consortium name="DOE Joint Genome Institute"/>
            <consortium name="Mycorrhizal Genomics Consortium"/>
            <person name="Kohler A."/>
            <person name="Kuo A."/>
            <person name="Nagy L.G."/>
            <person name="Floudas D."/>
            <person name="Copeland A."/>
            <person name="Barry K.W."/>
            <person name="Cichocki N."/>
            <person name="Veneault-Fourrey C."/>
            <person name="LaButti K."/>
            <person name="Lindquist E.A."/>
            <person name="Lipzen A."/>
            <person name="Lundell T."/>
            <person name="Morin E."/>
            <person name="Murat C."/>
            <person name="Riley R."/>
            <person name="Ohm R."/>
            <person name="Sun H."/>
            <person name="Tunlid A."/>
            <person name="Henrissat B."/>
            <person name="Grigoriev I.V."/>
            <person name="Hibbett D.S."/>
            <person name="Martin F."/>
        </authorList>
    </citation>
    <scope>NUCLEOTIDE SEQUENCE [LARGE SCALE GENOMIC DNA]</scope>
    <source>
        <strain evidence="1 2">SS14</strain>
    </source>
</reference>
<dbReference type="EMBL" id="KN837116">
    <property type="protein sequence ID" value="KIJ44693.1"/>
    <property type="molecule type" value="Genomic_DNA"/>
</dbReference>
<accession>A0A0C9UNX6</accession>
<dbReference type="OrthoDB" id="4230923at2759"/>
<protein>
    <submittedName>
        <fullName evidence="1">Uncharacterized protein</fullName>
    </submittedName>
</protein>
<proteinExistence type="predicted"/>
<keyword evidence="2" id="KW-1185">Reference proteome</keyword>
<organism evidence="1 2">
    <name type="scientific">Sphaerobolus stellatus (strain SS14)</name>
    <dbReference type="NCBI Taxonomy" id="990650"/>
    <lineage>
        <taxon>Eukaryota</taxon>
        <taxon>Fungi</taxon>
        <taxon>Dikarya</taxon>
        <taxon>Basidiomycota</taxon>
        <taxon>Agaricomycotina</taxon>
        <taxon>Agaricomycetes</taxon>
        <taxon>Phallomycetidae</taxon>
        <taxon>Geastrales</taxon>
        <taxon>Sphaerobolaceae</taxon>
        <taxon>Sphaerobolus</taxon>
    </lineage>
</organism>
<sequence>MRREPNLRAAHLIIFLTNPRTANRLVQDSIKAAQTLLWCRKLMKELSRRLKCHKIGSEHFANACPEANERCRTCSAGHRTKESPVVDRQGRYYINCKLRGHAAWDRGCPAFVDKYHRMVSKVPDNQYKYYPIVGDTTSW</sequence>
<dbReference type="AlphaFoldDB" id="A0A0C9UNX6"/>
<evidence type="ECO:0000313" key="2">
    <source>
        <dbReference type="Proteomes" id="UP000054279"/>
    </source>
</evidence>
<gene>
    <name evidence="1" type="ORF">M422DRAFT_77381</name>
</gene>